<reference evidence="6 7" key="1">
    <citation type="journal article" date="2004" name="Science">
        <title>Complete genome sequence of the apicomplexan, Cryptosporidium parvum.</title>
        <authorList>
            <person name="Abrahamsen M.S."/>
            <person name="Templeton T.J."/>
            <person name="Enomoto S."/>
            <person name="Abrahante J.E."/>
            <person name="Zhu G."/>
            <person name="Lancto C.A."/>
            <person name="Deng M."/>
            <person name="Liu C."/>
            <person name="Widmer G."/>
            <person name="Tzipori S."/>
            <person name="Buck G.A."/>
            <person name="Xu P."/>
            <person name="Bankier A.T."/>
            <person name="Dear P.H."/>
            <person name="Konfortov B.A."/>
            <person name="Spriggs H.F."/>
            <person name="Iyer L."/>
            <person name="Anantharaman V."/>
            <person name="Aravind L."/>
            <person name="Kapur V."/>
        </authorList>
    </citation>
    <scope>NUCLEOTIDE SEQUENCE [LARGE SCALE GENOMIC DNA]</scope>
    <source>
        <strain evidence="7">Iowa II</strain>
    </source>
</reference>
<gene>
    <name evidence="6" type="ORF">cgd8_3440</name>
</gene>
<dbReference type="KEGG" id="cpv:cgd8_3440"/>
<evidence type="ECO:0000256" key="1">
    <source>
        <dbReference type="ARBA" id="ARBA00004496"/>
    </source>
</evidence>
<dbReference type="GeneID" id="3374618"/>
<dbReference type="FunCoup" id="Q5CVN2">
    <property type="interactions" value="532"/>
</dbReference>
<accession>Q5CVN2</accession>
<keyword evidence="3" id="KW-0963">Cytoplasm</keyword>
<dbReference type="PANTHER" id="PTHR10527">
    <property type="entry name" value="IMPORTIN BETA"/>
    <property type="match status" value="1"/>
</dbReference>
<keyword evidence="2" id="KW-0813">Transport</keyword>
<evidence type="ECO:0000313" key="6">
    <source>
        <dbReference type="EMBL" id="EAK89711.1"/>
    </source>
</evidence>
<keyword evidence="7" id="KW-1185">Reference proteome</keyword>
<comment type="caution">
    <text evidence="6">The sequence shown here is derived from an EMBL/GenBank/DDBJ whole genome shotgun (WGS) entry which is preliminary data.</text>
</comment>
<feature type="non-terminal residue" evidence="6">
    <location>
        <position position="1"/>
    </location>
</feature>
<dbReference type="Gene3D" id="1.25.10.10">
    <property type="entry name" value="Leucine-rich Repeat Variant"/>
    <property type="match status" value="1"/>
</dbReference>
<dbReference type="InterPro" id="IPR040122">
    <property type="entry name" value="Importin_beta"/>
</dbReference>
<dbReference type="OrthoDB" id="951172at2759"/>
<comment type="subcellular location">
    <subcellularLocation>
        <location evidence="1">Cytoplasm</location>
    </subcellularLocation>
</comment>
<dbReference type="Pfam" id="PF13513">
    <property type="entry name" value="HEAT_EZ"/>
    <property type="match status" value="1"/>
</dbReference>
<keyword evidence="5" id="KW-0653">Protein transport</keyword>
<dbReference type="GO" id="GO:0006606">
    <property type="term" value="P:protein import into nucleus"/>
    <property type="evidence" value="ECO:0007669"/>
    <property type="project" value="InterPro"/>
</dbReference>
<dbReference type="SUPFAM" id="SSF48371">
    <property type="entry name" value="ARM repeat"/>
    <property type="match status" value="1"/>
</dbReference>
<dbReference type="InParanoid" id="Q5CVN2"/>
<dbReference type="OMA" id="AQEGAMS"/>
<dbReference type="Proteomes" id="UP000006726">
    <property type="component" value="Chromosome 8"/>
</dbReference>
<protein>
    <submittedName>
        <fullName evidence="6">Importin beta like ARM repeat alpha superhelix</fullName>
    </submittedName>
</protein>
<evidence type="ECO:0000256" key="4">
    <source>
        <dbReference type="ARBA" id="ARBA00022737"/>
    </source>
</evidence>
<dbReference type="InterPro" id="IPR016024">
    <property type="entry name" value="ARM-type_fold"/>
</dbReference>
<sequence length="936" mass="103659">REGSQMLSSWKYDVTKCQEVLSILRQADSSESSVQLQVTNALNSFVINSPDAPCYFALIFSGMNSEGLDVRQRAGLLLKNYLVQYGIPSSSEYIEYLKVTSLNALNDSQRLIRSTAGTIVTTFVNTEQGKPLLVESLRHLSQLLDMATNDSIDGAFDCLIKICEDELEYCLGENSGILEHTHPRLMSFLDASRQLILPKLFQISQGEHLILSKNETAVHLSFKCITLYAQYHLFSSGNALHDFFTRYWQVIGILAKQESRQIRLLSIMGIITILEDDPGVILDGAGVNIIIDFVLCCCEETSGDSYNLRLESFEFWPLYLRNEKGINILRPFLPRLLICLLENSIFTDFDYIEMDPSHFEDKTEDDLHSIGPRFHQGRTDNSESNDDEVELGAWGNQWTVRKASALALDHISVIYGDEILGELLPKIEATLQDPNWEKQESAILVLGAIARGCIKGLSPFLPRVLSYLVKLTSNSKPLIRSISCWCISRFTPWLALQQGQPILNSAFGALLARMLDPNKRVEEAACSATATFIEDSAQSLSLIPFLDDIVNTISGALTVYQYRNLLILCDTISTLCFSVGPNVFSQTFENNLVPLLITKWKSFPIDHPCLVASMDAIAKIFAVVGNKASGFADSILQHCIQNILMSALNNLKNSEEVSYSVPDTAECALDLVSSIVEAVREPTIPTLKRYGFANYILIFCQDESYPNIKQSVFACVGDIAKFGGDNLDFLKPLLPTLLQLLVLNLSSPNIGIANNAAWAIGEIAMYGNLPEIFTVIEPFLEHIIDMLVSRITTSCNSSSHIDNLAINACITIGRVAVVAPSRVGGRLGVCADRFFLVLTNVRNDQEKMNAVQGICFAIQTNPTSLSASSINSFFDLLNSMQPALDSKSSFSENILPILQSTLKSIYLGLADKNTFLQIVKSHNGYVQTLVTSFLSS</sequence>
<dbReference type="GO" id="GO:0005737">
    <property type="term" value="C:cytoplasm"/>
    <property type="evidence" value="ECO:0007669"/>
    <property type="project" value="UniProtKB-SubCell"/>
</dbReference>
<dbReference type="RefSeq" id="XP_627237.1">
    <property type="nucleotide sequence ID" value="XM_627237.1"/>
</dbReference>
<dbReference type="AlphaFoldDB" id="Q5CVN2"/>
<evidence type="ECO:0000256" key="5">
    <source>
        <dbReference type="ARBA" id="ARBA00022927"/>
    </source>
</evidence>
<dbReference type="EMBL" id="AAEE01000003">
    <property type="protein sequence ID" value="EAK89711.1"/>
    <property type="molecule type" value="Genomic_DNA"/>
</dbReference>
<dbReference type="STRING" id="353152.Q5CVN2"/>
<organism evidence="6 7">
    <name type="scientific">Cryptosporidium parvum (strain Iowa II)</name>
    <dbReference type="NCBI Taxonomy" id="353152"/>
    <lineage>
        <taxon>Eukaryota</taxon>
        <taxon>Sar</taxon>
        <taxon>Alveolata</taxon>
        <taxon>Apicomplexa</taxon>
        <taxon>Conoidasida</taxon>
        <taxon>Coccidia</taxon>
        <taxon>Eucoccidiorida</taxon>
        <taxon>Eimeriorina</taxon>
        <taxon>Cryptosporidiidae</taxon>
        <taxon>Cryptosporidium</taxon>
    </lineage>
</organism>
<evidence type="ECO:0000256" key="3">
    <source>
        <dbReference type="ARBA" id="ARBA00022490"/>
    </source>
</evidence>
<keyword evidence="4" id="KW-0677">Repeat</keyword>
<proteinExistence type="predicted"/>
<dbReference type="InterPro" id="IPR011989">
    <property type="entry name" value="ARM-like"/>
</dbReference>
<name>Q5CVN2_CRYPI</name>
<evidence type="ECO:0000256" key="2">
    <source>
        <dbReference type="ARBA" id="ARBA00022448"/>
    </source>
</evidence>
<evidence type="ECO:0000313" key="7">
    <source>
        <dbReference type="Proteomes" id="UP000006726"/>
    </source>
</evidence>